<gene>
    <name evidence="5" type="primary">puo</name>
    <name evidence="5" type="ORF">LSUE1_G005829</name>
</gene>
<dbReference type="Gene3D" id="3.50.50.60">
    <property type="entry name" value="FAD/NAD(P)-binding domain"/>
    <property type="match status" value="1"/>
</dbReference>
<dbReference type="OrthoDB" id="5046242at2759"/>
<comment type="catalytic activity">
    <reaction evidence="3">
        <text>a secondary aliphatic amine + O2 + H2O = a primary amine + an aldehyde + H2O2</text>
        <dbReference type="Rhea" id="RHEA:26414"/>
        <dbReference type="ChEBI" id="CHEBI:15377"/>
        <dbReference type="ChEBI" id="CHEBI:15379"/>
        <dbReference type="ChEBI" id="CHEBI:16240"/>
        <dbReference type="ChEBI" id="CHEBI:17478"/>
        <dbReference type="ChEBI" id="CHEBI:58855"/>
        <dbReference type="ChEBI" id="CHEBI:65296"/>
        <dbReference type="EC" id="1.4.3.4"/>
    </reaction>
</comment>
<dbReference type="InterPro" id="IPR050703">
    <property type="entry name" value="Flavin_MAO"/>
</dbReference>
<evidence type="ECO:0000256" key="2">
    <source>
        <dbReference type="ARBA" id="ARBA00012804"/>
    </source>
</evidence>
<sequence>MENKIYDVIVVGAGLSGLQAAHDIQQAGFSCIVLEARDRVGGKTWSVPLANGNGFVDIGAAWTNDTNQTHMYSLVQKFGIELVQQNTEGDCVFLDEDGTTHKFPYGTSPKFTTEEVEDLERIRDEIHDLSVTYKAKGVANYDRLSLEQSSSAKGDRRRPSK</sequence>
<keyword evidence="6" id="KW-1185">Reference proteome</keyword>
<dbReference type="PANTHER" id="PTHR43563">
    <property type="entry name" value="AMINE OXIDASE"/>
    <property type="match status" value="1"/>
</dbReference>
<dbReference type="InterPro" id="IPR002937">
    <property type="entry name" value="Amino_oxidase"/>
</dbReference>
<dbReference type="Proteomes" id="UP000469558">
    <property type="component" value="Unassembled WGS sequence"/>
</dbReference>
<comment type="similarity">
    <text evidence="1">Belongs to the flavin monoamine oxidase family.</text>
</comment>
<organism evidence="5 6">
    <name type="scientific">Lachnellula suecica</name>
    <dbReference type="NCBI Taxonomy" id="602035"/>
    <lineage>
        <taxon>Eukaryota</taxon>
        <taxon>Fungi</taxon>
        <taxon>Dikarya</taxon>
        <taxon>Ascomycota</taxon>
        <taxon>Pezizomycotina</taxon>
        <taxon>Leotiomycetes</taxon>
        <taxon>Helotiales</taxon>
        <taxon>Lachnaceae</taxon>
        <taxon>Lachnellula</taxon>
    </lineage>
</organism>
<dbReference type="Pfam" id="PF01593">
    <property type="entry name" value="Amino_oxidase"/>
    <property type="match status" value="1"/>
</dbReference>
<dbReference type="InterPro" id="IPR036188">
    <property type="entry name" value="FAD/NAD-bd_sf"/>
</dbReference>
<dbReference type="EC" id="1.4.3.4" evidence="2"/>
<dbReference type="SUPFAM" id="SSF51905">
    <property type="entry name" value="FAD/NAD(P)-binding domain"/>
    <property type="match status" value="1"/>
</dbReference>
<protein>
    <recommendedName>
        <fullName evidence="2">monoamine oxidase</fullName>
        <ecNumber evidence="2">1.4.3.4</ecNumber>
    </recommendedName>
</protein>
<accession>A0A8T9C2F1</accession>
<dbReference type="AlphaFoldDB" id="A0A8T9C2F1"/>
<dbReference type="EMBL" id="QGMK01001392">
    <property type="protein sequence ID" value="TVY68868.1"/>
    <property type="molecule type" value="Genomic_DNA"/>
</dbReference>
<evidence type="ECO:0000313" key="6">
    <source>
        <dbReference type="Proteomes" id="UP000469558"/>
    </source>
</evidence>
<evidence type="ECO:0000256" key="1">
    <source>
        <dbReference type="ARBA" id="ARBA00005995"/>
    </source>
</evidence>
<dbReference type="PANTHER" id="PTHR43563:SF14">
    <property type="entry name" value="AMINE OXIDASE"/>
    <property type="match status" value="1"/>
</dbReference>
<name>A0A8T9C2F1_9HELO</name>
<comment type="caution">
    <text evidence="5">The sequence shown here is derived from an EMBL/GenBank/DDBJ whole genome shotgun (WGS) entry which is preliminary data.</text>
</comment>
<feature type="domain" description="Amine oxidase" evidence="4">
    <location>
        <begin position="15"/>
        <end position="154"/>
    </location>
</feature>
<evidence type="ECO:0000313" key="5">
    <source>
        <dbReference type="EMBL" id="TVY68868.1"/>
    </source>
</evidence>
<proteinExistence type="inferred from homology"/>
<evidence type="ECO:0000259" key="4">
    <source>
        <dbReference type="Pfam" id="PF01593"/>
    </source>
</evidence>
<dbReference type="GO" id="GO:0097621">
    <property type="term" value="F:monoamine oxidase activity"/>
    <property type="evidence" value="ECO:0007669"/>
    <property type="project" value="UniProtKB-EC"/>
</dbReference>
<evidence type="ECO:0000256" key="3">
    <source>
        <dbReference type="ARBA" id="ARBA00048448"/>
    </source>
</evidence>
<reference evidence="5 6" key="1">
    <citation type="submission" date="2018-05" db="EMBL/GenBank/DDBJ databases">
        <title>Genome sequencing and assembly of the regulated plant pathogen Lachnellula willkommii and related sister species for the development of diagnostic species identification markers.</title>
        <authorList>
            <person name="Giroux E."/>
            <person name="Bilodeau G."/>
        </authorList>
    </citation>
    <scope>NUCLEOTIDE SEQUENCE [LARGE SCALE GENOMIC DNA]</scope>
    <source>
        <strain evidence="5 6">CBS 268.59</strain>
    </source>
</reference>